<reference evidence="7 8" key="1">
    <citation type="submission" date="2022-04" db="EMBL/GenBank/DDBJ databases">
        <title>Human microbiome associated bacterial genomes.</title>
        <authorList>
            <person name="Sandstrom S."/>
            <person name="Salamzade R."/>
            <person name="Kalan L.R."/>
        </authorList>
    </citation>
    <scope>NUCLEOTIDE SEQUENCE [LARGE SCALE GENOMIC DNA]</scope>
    <source>
        <strain evidence="8">p3-SID767</strain>
    </source>
</reference>
<keyword evidence="8" id="KW-1185">Reference proteome</keyword>
<gene>
    <name evidence="7" type="ORF">M3B43_05355</name>
</gene>
<proteinExistence type="predicted"/>
<dbReference type="EMBL" id="JALXMO010000009">
    <property type="protein sequence ID" value="MCT1606760.1"/>
    <property type="molecule type" value="Genomic_DNA"/>
</dbReference>
<dbReference type="RefSeq" id="WP_044495313.1">
    <property type="nucleotide sequence ID" value="NZ_CABKSP010000004.1"/>
</dbReference>
<name>A0ABT2HPZ2_9MICC</name>
<evidence type="ECO:0000256" key="6">
    <source>
        <dbReference type="SAM" id="Phobius"/>
    </source>
</evidence>
<evidence type="ECO:0000256" key="5">
    <source>
        <dbReference type="ARBA" id="ARBA00023136"/>
    </source>
</evidence>
<sequence>MELLLMILVGVVMMPTLYVAGLHDVPNSIAIPVRTRALTPKLATRVAALFNTLGVLLALPLGLYMYSWFDFPAMDPGLTLAVILSALISLLGWNLFTYFQGVPTSTTHALLAALLGGSLAAVQVADIATEEVLALPWLTPLFTLLLSPLVAFGAAYLLVFLAVRLARGEDPHEVNRISRGVQSVSVGLTSMGTGLQQGQRFAFVLMLALAAAGVTDPETWMAWSYVLFALLIGAGCLHGGWRIGHVLGHRLVAIDPLRGMVATTTTSGLLFAGSLGLALPLSTSLTSASAIIGAGSNQRFATINWRQFRRIIIFWTATPLASGLSTAVLTLVMAPLVL</sequence>
<feature type="transmembrane region" description="Helical" evidence="6">
    <location>
        <begin position="6"/>
        <end position="25"/>
    </location>
</feature>
<comment type="caution">
    <text evidence="7">The sequence shown here is derived from an EMBL/GenBank/DDBJ whole genome shotgun (WGS) entry which is preliminary data.</text>
</comment>
<feature type="transmembrane region" description="Helical" evidence="6">
    <location>
        <begin position="220"/>
        <end position="241"/>
    </location>
</feature>
<feature type="transmembrane region" description="Helical" evidence="6">
    <location>
        <begin position="198"/>
        <end position="214"/>
    </location>
</feature>
<evidence type="ECO:0000256" key="4">
    <source>
        <dbReference type="ARBA" id="ARBA00022989"/>
    </source>
</evidence>
<feature type="transmembrane region" description="Helical" evidence="6">
    <location>
        <begin position="78"/>
        <end position="96"/>
    </location>
</feature>
<keyword evidence="4 6" id="KW-1133">Transmembrane helix</keyword>
<protein>
    <submittedName>
        <fullName evidence="7">Inorganic phosphate transporter</fullName>
    </submittedName>
</protein>
<accession>A0ABT2HPZ2</accession>
<feature type="transmembrane region" description="Helical" evidence="6">
    <location>
        <begin position="312"/>
        <end position="337"/>
    </location>
</feature>
<dbReference type="PANTHER" id="PTHR11101:SF80">
    <property type="entry name" value="PHOSPHATE TRANSPORTER"/>
    <property type="match status" value="1"/>
</dbReference>
<comment type="subcellular location">
    <subcellularLocation>
        <location evidence="1">Membrane</location>
        <topology evidence="1">Multi-pass membrane protein</topology>
    </subcellularLocation>
</comment>
<feature type="transmembrane region" description="Helical" evidence="6">
    <location>
        <begin position="137"/>
        <end position="163"/>
    </location>
</feature>
<evidence type="ECO:0000256" key="2">
    <source>
        <dbReference type="ARBA" id="ARBA00022448"/>
    </source>
</evidence>
<dbReference type="PANTHER" id="PTHR11101">
    <property type="entry name" value="PHOSPHATE TRANSPORTER"/>
    <property type="match status" value="1"/>
</dbReference>
<feature type="transmembrane region" description="Helical" evidence="6">
    <location>
        <begin position="46"/>
        <end position="66"/>
    </location>
</feature>
<evidence type="ECO:0000313" key="7">
    <source>
        <dbReference type="EMBL" id="MCT1606760.1"/>
    </source>
</evidence>
<organism evidence="7 8">
    <name type="scientific">Nesterenkonia massiliensis</name>
    <dbReference type="NCBI Taxonomy" id="1232429"/>
    <lineage>
        <taxon>Bacteria</taxon>
        <taxon>Bacillati</taxon>
        <taxon>Actinomycetota</taxon>
        <taxon>Actinomycetes</taxon>
        <taxon>Micrococcales</taxon>
        <taxon>Micrococcaceae</taxon>
        <taxon>Nesterenkonia</taxon>
    </lineage>
</organism>
<keyword evidence="5 6" id="KW-0472">Membrane</keyword>
<evidence type="ECO:0000256" key="1">
    <source>
        <dbReference type="ARBA" id="ARBA00004141"/>
    </source>
</evidence>
<keyword evidence="2" id="KW-0813">Transport</keyword>
<keyword evidence="3 6" id="KW-0812">Transmembrane</keyword>
<evidence type="ECO:0000313" key="8">
    <source>
        <dbReference type="Proteomes" id="UP001205046"/>
    </source>
</evidence>
<dbReference type="Pfam" id="PF01384">
    <property type="entry name" value="PHO4"/>
    <property type="match status" value="2"/>
</dbReference>
<dbReference type="InterPro" id="IPR001204">
    <property type="entry name" value="Phos_transporter"/>
</dbReference>
<dbReference type="Proteomes" id="UP001205046">
    <property type="component" value="Unassembled WGS sequence"/>
</dbReference>
<evidence type="ECO:0000256" key="3">
    <source>
        <dbReference type="ARBA" id="ARBA00022692"/>
    </source>
</evidence>
<feature type="transmembrane region" description="Helical" evidence="6">
    <location>
        <begin position="108"/>
        <end position="125"/>
    </location>
</feature>